<evidence type="ECO:0000256" key="2">
    <source>
        <dbReference type="ARBA" id="ARBA00022723"/>
    </source>
</evidence>
<dbReference type="InterPro" id="IPR001405">
    <property type="entry name" value="UPF0758"/>
</dbReference>
<dbReference type="InterPro" id="IPR046778">
    <property type="entry name" value="UPF0758_N"/>
</dbReference>
<dbReference type="RefSeq" id="WP_336805766.1">
    <property type="nucleotide sequence ID" value="NZ_JBBBNY010000001.1"/>
</dbReference>
<comment type="similarity">
    <text evidence="6">Belongs to the UPF0758 family.</text>
</comment>
<dbReference type="Gene3D" id="3.40.140.10">
    <property type="entry name" value="Cytidine Deaminase, domain 2"/>
    <property type="match status" value="1"/>
</dbReference>
<reference evidence="8 9" key="1">
    <citation type="journal article" date="2014" name="Int. J. Syst. Evol. Microbiol.">
        <title>Fulvimonas yonginensis sp. nov., isolated from greenhouse soil, and emended description of the genus Fulvimonas.</title>
        <authorList>
            <person name="Ahn J.H."/>
            <person name="Kim S.J."/>
            <person name="Weon H.Y."/>
            <person name="Hong S.B."/>
            <person name="Seok S.J."/>
            <person name="Kwon S.W."/>
        </authorList>
    </citation>
    <scope>NUCLEOTIDE SEQUENCE [LARGE SCALE GENOMIC DNA]</scope>
    <source>
        <strain evidence="8 9">KACC 16952</strain>
    </source>
</reference>
<dbReference type="Proteomes" id="UP001381174">
    <property type="component" value="Unassembled WGS sequence"/>
</dbReference>
<keyword evidence="5" id="KW-0482">Metalloprotease</keyword>
<dbReference type="NCBIfam" id="NF000642">
    <property type="entry name" value="PRK00024.1"/>
    <property type="match status" value="1"/>
</dbReference>
<dbReference type="PANTHER" id="PTHR30471:SF3">
    <property type="entry name" value="UPF0758 PROTEIN YEES-RELATED"/>
    <property type="match status" value="1"/>
</dbReference>
<protein>
    <submittedName>
        <fullName evidence="8">DNA repair protein RadC</fullName>
    </submittedName>
</protein>
<evidence type="ECO:0000256" key="3">
    <source>
        <dbReference type="ARBA" id="ARBA00022801"/>
    </source>
</evidence>
<dbReference type="Pfam" id="PF20582">
    <property type="entry name" value="UPF0758_N"/>
    <property type="match status" value="1"/>
</dbReference>
<keyword evidence="4" id="KW-0862">Zinc</keyword>
<dbReference type="InterPro" id="IPR037518">
    <property type="entry name" value="MPN"/>
</dbReference>
<dbReference type="PROSITE" id="PS01302">
    <property type="entry name" value="UPF0758"/>
    <property type="match status" value="1"/>
</dbReference>
<dbReference type="SUPFAM" id="SSF102712">
    <property type="entry name" value="JAB1/MPN domain"/>
    <property type="match status" value="1"/>
</dbReference>
<comment type="caution">
    <text evidence="8">The sequence shown here is derived from an EMBL/GenBank/DDBJ whole genome shotgun (WGS) entry which is preliminary data.</text>
</comment>
<evidence type="ECO:0000256" key="1">
    <source>
        <dbReference type="ARBA" id="ARBA00022670"/>
    </source>
</evidence>
<dbReference type="Pfam" id="PF04002">
    <property type="entry name" value="RadC"/>
    <property type="match status" value="1"/>
</dbReference>
<evidence type="ECO:0000256" key="5">
    <source>
        <dbReference type="ARBA" id="ARBA00023049"/>
    </source>
</evidence>
<keyword evidence="3" id="KW-0378">Hydrolase</keyword>
<dbReference type="InterPro" id="IPR025657">
    <property type="entry name" value="RadC_JAB"/>
</dbReference>
<name>A0ABU8J7R9_9GAMM</name>
<keyword evidence="1" id="KW-0645">Protease</keyword>
<evidence type="ECO:0000256" key="4">
    <source>
        <dbReference type="ARBA" id="ARBA00022833"/>
    </source>
</evidence>
<dbReference type="PROSITE" id="PS50249">
    <property type="entry name" value="MPN"/>
    <property type="match status" value="1"/>
</dbReference>
<evidence type="ECO:0000313" key="8">
    <source>
        <dbReference type="EMBL" id="MEI7035142.1"/>
    </source>
</evidence>
<dbReference type="InterPro" id="IPR020891">
    <property type="entry name" value="UPF0758_CS"/>
</dbReference>
<evidence type="ECO:0000259" key="7">
    <source>
        <dbReference type="PROSITE" id="PS50249"/>
    </source>
</evidence>
<evidence type="ECO:0000256" key="6">
    <source>
        <dbReference type="RuleBase" id="RU003797"/>
    </source>
</evidence>
<keyword evidence="9" id="KW-1185">Reference proteome</keyword>
<keyword evidence="2" id="KW-0479">Metal-binding</keyword>
<dbReference type="NCBIfam" id="TIGR00608">
    <property type="entry name" value="radc"/>
    <property type="match status" value="1"/>
</dbReference>
<evidence type="ECO:0000313" key="9">
    <source>
        <dbReference type="Proteomes" id="UP001381174"/>
    </source>
</evidence>
<organism evidence="8 9">
    <name type="scientific">Fulvimonas yonginensis</name>
    <dbReference type="NCBI Taxonomy" id="1495200"/>
    <lineage>
        <taxon>Bacteria</taxon>
        <taxon>Pseudomonadati</taxon>
        <taxon>Pseudomonadota</taxon>
        <taxon>Gammaproteobacteria</taxon>
        <taxon>Lysobacterales</taxon>
        <taxon>Rhodanobacteraceae</taxon>
        <taxon>Fulvimonas</taxon>
    </lineage>
</organism>
<proteinExistence type="inferred from homology"/>
<dbReference type="CDD" id="cd08071">
    <property type="entry name" value="MPN_DUF2466"/>
    <property type="match status" value="1"/>
</dbReference>
<sequence>MSIRHWPAGERPREKLLQHGSAALSDAELLAVLLGSGVPGKDAIALGRELLQAAGSLGALLGRPDRPVQAAGLGPAKRARIAAALELARRSLAEQLQARPSLGSPRDSGDYLSARLRHLPYEVFGCLYLDNRHRVLAFEELFRGTVDGASVHPREVVRACLKHNACAVIFAHNHPSGVAEPSAADRAITRELREALQLVGVRVLDHLVIGQGTPVSMAERGLL</sequence>
<dbReference type="PANTHER" id="PTHR30471">
    <property type="entry name" value="DNA REPAIR PROTEIN RADC"/>
    <property type="match status" value="1"/>
</dbReference>
<feature type="domain" description="MPN" evidence="7">
    <location>
        <begin position="101"/>
        <end position="223"/>
    </location>
</feature>
<dbReference type="EMBL" id="JBBBNY010000001">
    <property type="protein sequence ID" value="MEI7035142.1"/>
    <property type="molecule type" value="Genomic_DNA"/>
</dbReference>
<gene>
    <name evidence="8" type="primary">radC</name>
    <name evidence="8" type="ORF">WAT24_00060</name>
</gene>
<accession>A0ABU8J7R9</accession>